<dbReference type="InterPro" id="IPR026838">
    <property type="entry name" value="YheC/D"/>
</dbReference>
<evidence type="ECO:0000256" key="1">
    <source>
        <dbReference type="PROSITE-ProRule" id="PRU00409"/>
    </source>
</evidence>
<accession>A0ABW4LW28</accession>
<dbReference type="Proteomes" id="UP001597214">
    <property type="component" value="Unassembled WGS sequence"/>
</dbReference>
<dbReference type="PROSITE" id="PS50975">
    <property type="entry name" value="ATP_GRASP"/>
    <property type="match status" value="1"/>
</dbReference>
<sequence length="460" mass="53512">MIVSEIATLQLAKDLDQRETTIEISEALFIKWNLSSRKNYQLQCGDRFQQVRVQPGPFKDHIISISEKLFEELSLTPRDYRLHVYFHQEHDIFSLGLFIGLLTEVNESDQQVSFGSVHDFCKELALYCEKHDVLFYVFSYRHTKTKQFKGYVWDGEEWTLQDVPLPHVVHNRIHSRKRERSKHYEELFQLFRTQAVPFFNDHFLNKWESHQHLVTNEHLLPYLPETELLINKQTIEQLLEKHSCIFIKPVHGSQGRKIIRIEEKAGVYILDYTSFSSEIERTYPSLDELFKSIRPRLTKQSNIVQQGIPLLQYDNRILDFRFLCHLNDMNQWKVTSSVARVSSPKEFVSNLSRGGEIFRINKLLIQLFDSNTATHISKMLQELAVEVASSIGQSEEGLFGELGIDLALDVNANPWIIEINTKPSKNLDAPSPNLSIRPSAKAVISYCLYLANPFKRSDSL</sequence>
<gene>
    <name evidence="3" type="ORF">ACFSCX_21525</name>
</gene>
<protein>
    <submittedName>
        <fullName evidence="3">YheC/YheD family protein</fullName>
    </submittedName>
</protein>
<evidence type="ECO:0000313" key="3">
    <source>
        <dbReference type="EMBL" id="MFD1739094.1"/>
    </source>
</evidence>
<dbReference type="EMBL" id="JBHUEM010000052">
    <property type="protein sequence ID" value="MFD1739094.1"/>
    <property type="molecule type" value="Genomic_DNA"/>
</dbReference>
<dbReference type="SUPFAM" id="SSF56059">
    <property type="entry name" value="Glutathione synthetase ATP-binding domain-like"/>
    <property type="match status" value="1"/>
</dbReference>
<dbReference type="Gene3D" id="3.30.470.20">
    <property type="entry name" value="ATP-grasp fold, B domain"/>
    <property type="match status" value="1"/>
</dbReference>
<proteinExistence type="predicted"/>
<feature type="domain" description="ATP-grasp" evidence="2">
    <location>
        <begin position="212"/>
        <end position="445"/>
    </location>
</feature>
<keyword evidence="1" id="KW-0067">ATP-binding</keyword>
<dbReference type="InterPro" id="IPR011761">
    <property type="entry name" value="ATP-grasp"/>
</dbReference>
<keyword evidence="4" id="KW-1185">Reference proteome</keyword>
<evidence type="ECO:0000259" key="2">
    <source>
        <dbReference type="PROSITE" id="PS50975"/>
    </source>
</evidence>
<evidence type="ECO:0000313" key="4">
    <source>
        <dbReference type="Proteomes" id="UP001597214"/>
    </source>
</evidence>
<comment type="caution">
    <text evidence="3">The sequence shown here is derived from an EMBL/GenBank/DDBJ whole genome shotgun (WGS) entry which is preliminary data.</text>
</comment>
<name>A0ABW4LW28_9BACI</name>
<dbReference type="RefSeq" id="WP_377930318.1">
    <property type="nucleotide sequence ID" value="NZ_JBHUEM010000052.1"/>
</dbReference>
<dbReference type="Pfam" id="PF14398">
    <property type="entry name" value="ATPgrasp_YheCD"/>
    <property type="match status" value="1"/>
</dbReference>
<reference evidence="4" key="1">
    <citation type="journal article" date="2019" name="Int. J. Syst. Evol. Microbiol.">
        <title>The Global Catalogue of Microorganisms (GCM) 10K type strain sequencing project: providing services to taxonomists for standard genome sequencing and annotation.</title>
        <authorList>
            <consortium name="The Broad Institute Genomics Platform"/>
            <consortium name="The Broad Institute Genome Sequencing Center for Infectious Disease"/>
            <person name="Wu L."/>
            <person name="Ma J."/>
        </authorList>
    </citation>
    <scope>NUCLEOTIDE SEQUENCE [LARGE SCALE GENOMIC DNA]</scope>
    <source>
        <strain evidence="4">CCUG 49339</strain>
    </source>
</reference>
<organism evidence="3 4">
    <name type="scientific">Bacillus salitolerans</name>
    <dbReference type="NCBI Taxonomy" id="1437434"/>
    <lineage>
        <taxon>Bacteria</taxon>
        <taxon>Bacillati</taxon>
        <taxon>Bacillota</taxon>
        <taxon>Bacilli</taxon>
        <taxon>Bacillales</taxon>
        <taxon>Bacillaceae</taxon>
        <taxon>Bacillus</taxon>
    </lineage>
</organism>
<keyword evidence="1" id="KW-0547">Nucleotide-binding</keyword>